<dbReference type="Proteomes" id="UP000595064">
    <property type="component" value="Chromosome"/>
</dbReference>
<proteinExistence type="predicted"/>
<gene>
    <name evidence="1" type="ORF">I6G47_10570</name>
</gene>
<dbReference type="KEGG" id="dla:I6G47_10570"/>
<dbReference type="EMBL" id="CP065748">
    <property type="protein sequence ID" value="QPS83475.1"/>
    <property type="molecule type" value="Genomic_DNA"/>
</dbReference>
<protein>
    <submittedName>
        <fullName evidence="1">Uncharacterized protein</fullName>
    </submittedName>
</protein>
<name>A0A7T3DHH0_9BURK</name>
<reference evidence="1 2" key="1">
    <citation type="submission" date="2020-12" db="EMBL/GenBank/DDBJ databases">
        <title>FDA dAtabase for Regulatory Grade micrObial Sequences (FDA-ARGOS): Supporting development and validation of Infectious Disease Dx tests.</title>
        <authorList>
            <person name="Sproer C."/>
            <person name="Gronow S."/>
            <person name="Severitt S."/>
            <person name="Schroder I."/>
            <person name="Tallon L."/>
            <person name="Sadzewicz L."/>
            <person name="Zhao X."/>
            <person name="Boylan J."/>
            <person name="Ott S."/>
            <person name="Bowen H."/>
            <person name="Vavikolanu K."/>
            <person name="Mehta A."/>
            <person name="Aluvathingal J."/>
            <person name="Nadendla S."/>
            <person name="Lowell S."/>
            <person name="Myers T."/>
            <person name="Yan Y."/>
            <person name="Sichtig H."/>
        </authorList>
    </citation>
    <scope>NUCLEOTIDE SEQUENCE [LARGE SCALE GENOMIC DNA]</scope>
    <source>
        <strain evidence="1 2">FDAARGOS_890</strain>
    </source>
</reference>
<evidence type="ECO:0000313" key="1">
    <source>
        <dbReference type="EMBL" id="QPS83475.1"/>
    </source>
</evidence>
<dbReference type="RefSeq" id="WP_016453103.1">
    <property type="nucleotide sequence ID" value="NZ_CP065748.1"/>
</dbReference>
<sequence length="107" mass="12500">MIYHVAPQEHQGAILSLFAQHGDEAYEMYATRWPEAGELAQYHAHYVHCYDSLDDARDHVEQHGGKIYEISDEAMAEDLIEVERDRLEFDHPMVRSEIPAEYIREVL</sequence>
<dbReference type="AlphaFoldDB" id="A0A7T3DHH0"/>
<evidence type="ECO:0000313" key="2">
    <source>
        <dbReference type="Proteomes" id="UP000595064"/>
    </source>
</evidence>
<accession>A0A7T3DHH0</accession>
<organism evidence="1 2">
    <name type="scientific">Delftia lacustris</name>
    <dbReference type="NCBI Taxonomy" id="558537"/>
    <lineage>
        <taxon>Bacteria</taxon>
        <taxon>Pseudomonadati</taxon>
        <taxon>Pseudomonadota</taxon>
        <taxon>Betaproteobacteria</taxon>
        <taxon>Burkholderiales</taxon>
        <taxon>Comamonadaceae</taxon>
        <taxon>Delftia</taxon>
    </lineage>
</organism>
<keyword evidence="2" id="KW-1185">Reference proteome</keyword>